<dbReference type="InterPro" id="IPR025585">
    <property type="entry name" value="PSII_Psb27"/>
</dbReference>
<name>A4S5R4_OSTLU</name>
<dbReference type="Proteomes" id="UP000001568">
    <property type="component" value="Chromosome 12"/>
</dbReference>
<dbReference type="GO" id="GO:0009523">
    <property type="term" value="C:photosystem II"/>
    <property type="evidence" value="ECO:0007669"/>
    <property type="project" value="InterPro"/>
</dbReference>
<dbReference type="HAMAP" id="MF_01481">
    <property type="entry name" value="PSII_Psb27"/>
    <property type="match status" value="1"/>
</dbReference>
<dbReference type="HOGENOM" id="CLU_109109_0_0_1"/>
<sequence length="163" mass="17702">MTTDAPRAEASSDRPFKEVCDPTADGADCRARILAQDAVSADTYDSKKNTFKAANASTNPNLTTYQSDTLTFLEEVEALLAKDVYDPTREKAIAVFQKKSNDWSGKYAPGGSSKMASGRAFYNALNQLAGHFSFNGLAPLPKSRLEVVETNIAKTRELIAEGR</sequence>
<protein>
    <submittedName>
        <fullName evidence="1">Uncharacterized protein</fullName>
    </submittedName>
</protein>
<dbReference type="GO" id="GO:0010207">
    <property type="term" value="P:photosystem II assembly"/>
    <property type="evidence" value="ECO:0007669"/>
    <property type="project" value="InterPro"/>
</dbReference>
<dbReference type="GeneID" id="5004773"/>
<proteinExistence type="inferred from homology"/>
<dbReference type="RefSeq" id="XP_001420655.1">
    <property type="nucleotide sequence ID" value="XM_001420618.1"/>
</dbReference>
<dbReference type="OrthoDB" id="514330at2759"/>
<keyword evidence="2" id="KW-1185">Reference proteome</keyword>
<dbReference type="EMBL" id="CP000592">
    <property type="protein sequence ID" value="ABO98948.1"/>
    <property type="molecule type" value="Genomic_DNA"/>
</dbReference>
<dbReference type="Gramene" id="ABO98948">
    <property type="protein sequence ID" value="ABO98948"/>
    <property type="gene ID" value="OSTLU_26855"/>
</dbReference>
<accession>A4S5R4</accession>
<dbReference type="OMA" id="WVSKYAR"/>
<organism evidence="1 2">
    <name type="scientific">Ostreococcus lucimarinus (strain CCE9901)</name>
    <dbReference type="NCBI Taxonomy" id="436017"/>
    <lineage>
        <taxon>Eukaryota</taxon>
        <taxon>Viridiplantae</taxon>
        <taxon>Chlorophyta</taxon>
        <taxon>Mamiellophyceae</taxon>
        <taxon>Mamiellales</taxon>
        <taxon>Bathycoccaceae</taxon>
        <taxon>Ostreococcus</taxon>
    </lineage>
</organism>
<dbReference type="Pfam" id="PF13326">
    <property type="entry name" value="PSII_Pbs27"/>
    <property type="match status" value="1"/>
</dbReference>
<reference evidence="1 2" key="1">
    <citation type="journal article" date="2007" name="Proc. Natl. Acad. Sci. U.S.A.">
        <title>The tiny eukaryote Ostreococcus provides genomic insights into the paradox of plankton speciation.</title>
        <authorList>
            <person name="Palenik B."/>
            <person name="Grimwood J."/>
            <person name="Aerts A."/>
            <person name="Rouze P."/>
            <person name="Salamov A."/>
            <person name="Putnam N."/>
            <person name="Dupont C."/>
            <person name="Jorgensen R."/>
            <person name="Derelle E."/>
            <person name="Rombauts S."/>
            <person name="Zhou K."/>
            <person name="Otillar R."/>
            <person name="Merchant S.S."/>
            <person name="Podell S."/>
            <person name="Gaasterland T."/>
            <person name="Napoli C."/>
            <person name="Gendler K."/>
            <person name="Manuell A."/>
            <person name="Tai V."/>
            <person name="Vallon O."/>
            <person name="Piganeau G."/>
            <person name="Jancek S."/>
            <person name="Heijde M."/>
            <person name="Jabbari K."/>
            <person name="Bowler C."/>
            <person name="Lohr M."/>
            <person name="Robbens S."/>
            <person name="Werner G."/>
            <person name="Dubchak I."/>
            <person name="Pazour G.J."/>
            <person name="Ren Q."/>
            <person name="Paulsen I."/>
            <person name="Delwiche C."/>
            <person name="Schmutz J."/>
            <person name="Rokhsar D."/>
            <person name="Van de Peer Y."/>
            <person name="Moreau H."/>
            <person name="Grigoriev I.V."/>
        </authorList>
    </citation>
    <scope>NUCLEOTIDE SEQUENCE [LARGE SCALE GENOMIC DNA]</scope>
    <source>
        <strain evidence="1 2">CCE9901</strain>
    </source>
</reference>
<dbReference type="eggNOG" id="ENOG502SSQ5">
    <property type="taxonomic scope" value="Eukaryota"/>
</dbReference>
<gene>
    <name evidence="1" type="ORF">OSTLU_26855</name>
</gene>
<dbReference type="InterPro" id="IPR038450">
    <property type="entry name" value="PSII_Psb27_sf"/>
</dbReference>
<evidence type="ECO:0000313" key="2">
    <source>
        <dbReference type="Proteomes" id="UP000001568"/>
    </source>
</evidence>
<dbReference type="KEGG" id="olu:OSTLU_26855"/>
<evidence type="ECO:0000313" key="1">
    <source>
        <dbReference type="EMBL" id="ABO98948.1"/>
    </source>
</evidence>
<dbReference type="Gene3D" id="1.20.58.810">
    <property type="entry name" value="Photosystem II Pbs27"/>
    <property type="match status" value="1"/>
</dbReference>
<dbReference type="GO" id="GO:0010206">
    <property type="term" value="P:photosystem II repair"/>
    <property type="evidence" value="ECO:0007669"/>
    <property type="project" value="InterPro"/>
</dbReference>
<dbReference type="AlphaFoldDB" id="A4S5R4"/>